<feature type="domain" description="SCD" evidence="2">
    <location>
        <begin position="290"/>
        <end position="375"/>
    </location>
</feature>
<accession>A0A7J6GJ55</accession>
<dbReference type="EMBL" id="JAATIQ010000100">
    <property type="protein sequence ID" value="KAF4382883.1"/>
    <property type="molecule type" value="Genomic_DNA"/>
</dbReference>
<keyword evidence="4" id="KW-1185">Reference proteome</keyword>
<evidence type="ECO:0000313" key="3">
    <source>
        <dbReference type="EMBL" id="KAF4382883.1"/>
    </source>
</evidence>
<dbReference type="InterPro" id="IPR011989">
    <property type="entry name" value="ARM-like"/>
</dbReference>
<dbReference type="Proteomes" id="UP000583929">
    <property type="component" value="Unassembled WGS sequence"/>
</dbReference>
<dbReference type="GO" id="GO:0007062">
    <property type="term" value="P:sister chromatid cohesion"/>
    <property type="evidence" value="ECO:0007669"/>
    <property type="project" value="UniProtKB-ARBA"/>
</dbReference>
<dbReference type="PANTHER" id="PTHR11199:SF0">
    <property type="entry name" value="LD34181P-RELATED"/>
    <property type="match status" value="1"/>
</dbReference>
<dbReference type="GO" id="GO:0000785">
    <property type="term" value="C:chromatin"/>
    <property type="evidence" value="ECO:0007669"/>
    <property type="project" value="TreeGrafter"/>
</dbReference>
<protein>
    <recommendedName>
        <fullName evidence="2">SCD domain-containing protein</fullName>
    </recommendedName>
</protein>
<name>A0A7J6GJ55_CANSA</name>
<dbReference type="Pfam" id="PF08514">
    <property type="entry name" value="STAG"/>
    <property type="match status" value="1"/>
</dbReference>
<dbReference type="GO" id="GO:0003682">
    <property type="term" value="F:chromatin binding"/>
    <property type="evidence" value="ECO:0007669"/>
    <property type="project" value="TreeGrafter"/>
</dbReference>
<evidence type="ECO:0000259" key="2">
    <source>
        <dbReference type="PROSITE" id="PS51425"/>
    </source>
</evidence>
<dbReference type="FunFam" id="1.25.10.10:FF:001547">
    <property type="entry name" value="Uncharacterized protein"/>
    <property type="match status" value="1"/>
</dbReference>
<dbReference type="PANTHER" id="PTHR11199">
    <property type="entry name" value="STROMAL ANTIGEN"/>
    <property type="match status" value="1"/>
</dbReference>
<gene>
    <name evidence="3" type="ORF">G4B88_021666</name>
</gene>
<sequence length="1142" mass="130632">MEEQAPTIDPSAKSFKRNRVQMQETENEGEKRNNGTGGENNERVSDASNQAGREGSPNDFEETRPNSKRSRLLEGTSEPTSPNLIEVIKGNGKYINQTVKLWVEQYETNSKSAMVELLTMLFEACGAKYYIKGEFLDEIDVDDVVVALVELARRGEVEDYQSSKKKEFKNFKNNLQLFWHTLVLESQHGPLFDQVLFDKCMDYIIALSCTPPRVYRQVASIMGLQLVTSFITVADVLSAQRETTRRQLDAEKKKRAEGPRVESLNTRFSVTHDKITMLEEMMRKIFTGLFMHRYRDMDPNIRMSCIESLGVWILSYPSLFLQDLYLKYLGWTLNDKNAGVRKASVLALQNLYEEDDNVPTLGLFTERFSNRMIELADDIDNTVAVCAIGLVKQLLRHQLLPDDDLGPLYDLLIDEPPEIRHAIGALVYDHLIAQKFNSSQSGEGSNTSEVHLGRMLQILREFSTDQILSNYVIDDVWEYMKAMKDWKCIISMLLDENPLVELTDEDGTNLVRLLSASVKKAVGERIVPATDTRKLYYTKAQKEIFEHNRKDITVAMMKNYPLLLRKFLADKAKVPSLVEIVLHMNLELYSLKRQEQNFKTVLQLMKDAFFKHGEKEALRSCVKAINFCATESQGELQDFARSKLKEVEDEIVAKVKAAIKEVTDGGDEYSLLVNLKRLYELQLSRAVPIESLYEDMVNTLQNFRNLDDEVVCFLLLNMFIHLAWCLKSIISGEMVSEASLSSILSKRTTLFDNLEYFLNSPQMEGEVNNGNLLASRVCTILAELWFMFRMTNFSSTKLERLGYCPDEAILQKFWKLCEQQLNISDETEDDEVNKEYAEDTNRCCVMIAAAKLVASKSVSKEYLGSEIISHFVMHGASIMEIVKHLITVLKKNNDGIPEIFLEALKKAYLRYMVELYRSDKSLAEKYLQECKELASRLSGTFVGAARNKHRLEILKIVKDGIEHAFIDAPKQVGFLEAAVLPFVSKLPTPDILEIMRDVEKRTENVQMDLYPSGWKDYDTFMKSLHEKYAKPEVIQEEKEGGFVKRRGRPRKQQNVQGKKLFDEHSASEEEDSISNSDHENAQDEEDEEENIPLINSIRSSKLRSLKASKNASKSQTRTSDSARAKESLNFSPHVFEDGTFKP</sequence>
<feature type="region of interest" description="Disordered" evidence="1">
    <location>
        <begin position="1"/>
        <end position="84"/>
    </location>
</feature>
<proteinExistence type="predicted"/>
<feature type="region of interest" description="Disordered" evidence="1">
    <location>
        <begin position="1039"/>
        <end position="1142"/>
    </location>
</feature>
<organism evidence="3 4">
    <name type="scientific">Cannabis sativa</name>
    <name type="common">Hemp</name>
    <name type="synonym">Marijuana</name>
    <dbReference type="NCBI Taxonomy" id="3483"/>
    <lineage>
        <taxon>Eukaryota</taxon>
        <taxon>Viridiplantae</taxon>
        <taxon>Streptophyta</taxon>
        <taxon>Embryophyta</taxon>
        <taxon>Tracheophyta</taxon>
        <taxon>Spermatophyta</taxon>
        <taxon>Magnoliopsida</taxon>
        <taxon>eudicotyledons</taxon>
        <taxon>Gunneridae</taxon>
        <taxon>Pentapetalae</taxon>
        <taxon>rosids</taxon>
        <taxon>fabids</taxon>
        <taxon>Rosales</taxon>
        <taxon>Cannabaceae</taxon>
        <taxon>Cannabis</taxon>
    </lineage>
</organism>
<dbReference type="SUPFAM" id="SSF48371">
    <property type="entry name" value="ARM repeat"/>
    <property type="match status" value="1"/>
</dbReference>
<dbReference type="InterPro" id="IPR013721">
    <property type="entry name" value="STAG"/>
</dbReference>
<comment type="caution">
    <text evidence="3">The sequence shown here is derived from an EMBL/GenBank/DDBJ whole genome shotgun (WGS) entry which is preliminary data.</text>
</comment>
<dbReference type="AlphaFoldDB" id="A0A7J6GJ55"/>
<evidence type="ECO:0000313" key="4">
    <source>
        <dbReference type="Proteomes" id="UP000583929"/>
    </source>
</evidence>
<dbReference type="Pfam" id="PF21581">
    <property type="entry name" value="SCD"/>
    <property type="match status" value="1"/>
</dbReference>
<dbReference type="InterPro" id="IPR039662">
    <property type="entry name" value="Cohesin_Scc3/SA"/>
</dbReference>
<dbReference type="GO" id="GO:0005634">
    <property type="term" value="C:nucleus"/>
    <property type="evidence" value="ECO:0007669"/>
    <property type="project" value="TreeGrafter"/>
</dbReference>
<dbReference type="PROSITE" id="PS51425">
    <property type="entry name" value="SCD"/>
    <property type="match status" value="1"/>
</dbReference>
<dbReference type="InterPro" id="IPR016024">
    <property type="entry name" value="ARM-type_fold"/>
</dbReference>
<evidence type="ECO:0000256" key="1">
    <source>
        <dbReference type="SAM" id="MobiDB-lite"/>
    </source>
</evidence>
<dbReference type="InterPro" id="IPR020839">
    <property type="entry name" value="SCD"/>
</dbReference>
<reference evidence="3 4" key="1">
    <citation type="journal article" date="2020" name="bioRxiv">
        <title>Sequence and annotation of 42 cannabis genomes reveals extensive copy number variation in cannabinoid synthesis and pathogen resistance genes.</title>
        <authorList>
            <person name="Mckernan K.J."/>
            <person name="Helbert Y."/>
            <person name="Kane L.T."/>
            <person name="Ebling H."/>
            <person name="Zhang L."/>
            <person name="Liu B."/>
            <person name="Eaton Z."/>
            <person name="Mclaughlin S."/>
            <person name="Kingan S."/>
            <person name="Baybayan P."/>
            <person name="Concepcion G."/>
            <person name="Jordan M."/>
            <person name="Riva A."/>
            <person name="Barbazuk W."/>
            <person name="Harkins T."/>
        </authorList>
    </citation>
    <scope>NUCLEOTIDE SEQUENCE [LARGE SCALE GENOMIC DNA]</scope>
    <source>
        <strain evidence="4">cv. Jamaican Lion 4</strain>
        <tissue evidence="3">Leaf</tissue>
    </source>
</reference>
<dbReference type="GO" id="GO:0008278">
    <property type="term" value="C:cohesin complex"/>
    <property type="evidence" value="ECO:0007669"/>
    <property type="project" value="TreeGrafter"/>
</dbReference>
<dbReference type="InterPro" id="IPR056396">
    <property type="entry name" value="HEAT_SCC3-SA"/>
</dbReference>
<dbReference type="Gene3D" id="1.25.10.10">
    <property type="entry name" value="Leucine-rich Repeat Variant"/>
    <property type="match status" value="1"/>
</dbReference>
<dbReference type="Pfam" id="PF24571">
    <property type="entry name" value="HEAT_SCC3-SA"/>
    <property type="match status" value="1"/>
</dbReference>